<accession>A0AA92UYV1</accession>
<evidence type="ECO:0000313" key="1">
    <source>
        <dbReference type="EMBL" id="RHA84767.1"/>
    </source>
</evidence>
<dbReference type="EMBL" id="QSFW01000023">
    <property type="protein sequence ID" value="RHA84767.1"/>
    <property type="molecule type" value="Genomic_DNA"/>
</dbReference>
<sequence>MINITAEQFEQLLPFVGAASEDVFTKMQPALENVYFDLVATVIGSDFEDAACMEDSPILGNVRSYVILKTFILRLRSNDLVMTDNGFGVVSNENISPASQARVDALFRELTYKQDQQLHGILNRLRTVEGWSETVQASNNIASFFWSPLVLRAYSPVRGFVTFDDLTAHRSEIGTAELALRRQFSDSLIEQLLEEERKAQYEPFHRHAIVKMCHFIGAHISTGETPADPHYKDLAYTAVANFIEENIDKFPKYKDSSAYKANHMQAYENKADDPTFFFGC</sequence>
<dbReference type="Pfam" id="PF20459">
    <property type="entry name" value="DUF6712"/>
    <property type="match status" value="1"/>
</dbReference>
<comment type="caution">
    <text evidence="1">The sequence shown here is derived from an EMBL/GenBank/DDBJ whole genome shotgun (WGS) entry which is preliminary data.</text>
</comment>
<dbReference type="Proteomes" id="UP000284990">
    <property type="component" value="Unassembled WGS sequence"/>
</dbReference>
<dbReference type="RefSeq" id="WP_118191047.1">
    <property type="nucleotide sequence ID" value="NZ_CP134816.1"/>
</dbReference>
<reference evidence="1 2" key="1">
    <citation type="submission" date="2018-08" db="EMBL/GenBank/DDBJ databases">
        <title>A genome reference for cultivated species of the human gut microbiota.</title>
        <authorList>
            <person name="Zou Y."/>
            <person name="Xue W."/>
            <person name="Luo G."/>
        </authorList>
    </citation>
    <scope>NUCLEOTIDE SEQUENCE [LARGE SCALE GENOMIC DNA]</scope>
    <source>
        <strain evidence="1 2">AM42-23AC</strain>
    </source>
</reference>
<dbReference type="AlphaFoldDB" id="A0AA92UYV1"/>
<organism evidence="1 2">
    <name type="scientific">Segatella copri</name>
    <dbReference type="NCBI Taxonomy" id="165179"/>
    <lineage>
        <taxon>Bacteria</taxon>
        <taxon>Pseudomonadati</taxon>
        <taxon>Bacteroidota</taxon>
        <taxon>Bacteroidia</taxon>
        <taxon>Bacteroidales</taxon>
        <taxon>Prevotellaceae</taxon>
        <taxon>Segatella</taxon>
    </lineage>
</organism>
<name>A0AA92UYV1_9BACT</name>
<dbReference type="InterPro" id="IPR046558">
    <property type="entry name" value="DUF6712"/>
</dbReference>
<proteinExistence type="predicted"/>
<protein>
    <submittedName>
        <fullName evidence="1">Uncharacterized protein</fullName>
    </submittedName>
</protein>
<gene>
    <name evidence="1" type="ORF">DW916_10935</name>
</gene>
<evidence type="ECO:0000313" key="2">
    <source>
        <dbReference type="Proteomes" id="UP000284990"/>
    </source>
</evidence>